<gene>
    <name evidence="1" type="ORF">GWK47_051724</name>
</gene>
<sequence>MDGGPGNRAAYNHLNLVKDCTTSRRSTGAIGKTTLTILSAISGTLAPISWGCHLFSERISNGGEEEDCRETRNGKGPRPIRFNKAADQSHQLLASLTHLQGPLFARVTPPQHRHLLKNLFPPCGRVGSTPCVPEWGVPVKTSRHKRRGRAWVAMSSSYNDIPNQG</sequence>
<evidence type="ECO:0000313" key="2">
    <source>
        <dbReference type="Proteomes" id="UP000770661"/>
    </source>
</evidence>
<dbReference type="EMBL" id="JACEEZ010015453">
    <property type="protein sequence ID" value="KAG0718820.1"/>
    <property type="molecule type" value="Genomic_DNA"/>
</dbReference>
<protein>
    <submittedName>
        <fullName evidence="1">Uncharacterized protein</fullName>
    </submittedName>
</protein>
<dbReference type="AlphaFoldDB" id="A0A8J4YCI1"/>
<evidence type="ECO:0000313" key="1">
    <source>
        <dbReference type="EMBL" id="KAG0718820.1"/>
    </source>
</evidence>
<organism evidence="1 2">
    <name type="scientific">Chionoecetes opilio</name>
    <name type="common">Atlantic snow crab</name>
    <name type="synonym">Cancer opilio</name>
    <dbReference type="NCBI Taxonomy" id="41210"/>
    <lineage>
        <taxon>Eukaryota</taxon>
        <taxon>Metazoa</taxon>
        <taxon>Ecdysozoa</taxon>
        <taxon>Arthropoda</taxon>
        <taxon>Crustacea</taxon>
        <taxon>Multicrustacea</taxon>
        <taxon>Malacostraca</taxon>
        <taxon>Eumalacostraca</taxon>
        <taxon>Eucarida</taxon>
        <taxon>Decapoda</taxon>
        <taxon>Pleocyemata</taxon>
        <taxon>Brachyura</taxon>
        <taxon>Eubrachyura</taxon>
        <taxon>Majoidea</taxon>
        <taxon>Majidae</taxon>
        <taxon>Chionoecetes</taxon>
    </lineage>
</organism>
<comment type="caution">
    <text evidence="1">The sequence shown here is derived from an EMBL/GenBank/DDBJ whole genome shotgun (WGS) entry which is preliminary data.</text>
</comment>
<accession>A0A8J4YCI1</accession>
<reference evidence="1" key="1">
    <citation type="submission" date="2020-07" db="EMBL/GenBank/DDBJ databases">
        <title>The High-quality genome of the commercially important snow crab, Chionoecetes opilio.</title>
        <authorList>
            <person name="Jeong J.-H."/>
            <person name="Ryu S."/>
        </authorList>
    </citation>
    <scope>NUCLEOTIDE SEQUENCE</scope>
    <source>
        <strain evidence="1">MADBK_172401_WGS</strain>
        <tissue evidence="1">Digestive gland</tissue>
    </source>
</reference>
<keyword evidence="2" id="KW-1185">Reference proteome</keyword>
<name>A0A8J4YCI1_CHIOP</name>
<dbReference type="Proteomes" id="UP000770661">
    <property type="component" value="Unassembled WGS sequence"/>
</dbReference>
<proteinExistence type="predicted"/>